<sequence>MEETQRIQRSRKGHRAHLTKVLNKATTIMENDEAPNAMQIASLTATIEQLARKRTVLNELNEKLLAMVEDPDGLEQEIMEAEDIECEINEKSAQISAFVLSCNTVKNPVISQVNAPQVITSPLQVNAPQVITSPLQVNAPQVITSTQQVSAPQVITPPQQDNSPQTIPSQQVSESQPTTSSTLEVNPLQTPPLNQEQSVTVNESEGVSSMNTSTNTVLLRIGIIAGAEQRHELGASARGSFDGSSGPHSK</sequence>
<evidence type="ECO:0000313" key="2">
    <source>
        <dbReference type="Proteomes" id="UP001152795"/>
    </source>
</evidence>
<proteinExistence type="predicted"/>
<evidence type="ECO:0000313" key="1">
    <source>
        <dbReference type="EMBL" id="CAB4003062.1"/>
    </source>
</evidence>
<dbReference type="EMBL" id="CACRXK020004528">
    <property type="protein sequence ID" value="CAB4003062.1"/>
    <property type="molecule type" value="Genomic_DNA"/>
</dbReference>
<dbReference type="AlphaFoldDB" id="A0A6S7IAC9"/>
<name>A0A6S7IAC9_PARCT</name>
<reference evidence="1" key="1">
    <citation type="submission" date="2020-04" db="EMBL/GenBank/DDBJ databases">
        <authorList>
            <person name="Alioto T."/>
            <person name="Alioto T."/>
            <person name="Gomez Garrido J."/>
        </authorList>
    </citation>
    <scope>NUCLEOTIDE SEQUENCE</scope>
    <source>
        <strain evidence="1">A484AB</strain>
    </source>
</reference>
<accession>A0A6S7IAC9</accession>
<gene>
    <name evidence="1" type="ORF">PACLA_8A062506</name>
</gene>
<dbReference type="Proteomes" id="UP001152795">
    <property type="component" value="Unassembled WGS sequence"/>
</dbReference>
<comment type="caution">
    <text evidence="1">The sequence shown here is derived from an EMBL/GenBank/DDBJ whole genome shotgun (WGS) entry which is preliminary data.</text>
</comment>
<organism evidence="1 2">
    <name type="scientific">Paramuricea clavata</name>
    <name type="common">Red gorgonian</name>
    <name type="synonym">Violescent sea-whip</name>
    <dbReference type="NCBI Taxonomy" id="317549"/>
    <lineage>
        <taxon>Eukaryota</taxon>
        <taxon>Metazoa</taxon>
        <taxon>Cnidaria</taxon>
        <taxon>Anthozoa</taxon>
        <taxon>Octocorallia</taxon>
        <taxon>Malacalcyonacea</taxon>
        <taxon>Plexauridae</taxon>
        <taxon>Paramuricea</taxon>
    </lineage>
</organism>
<keyword evidence="2" id="KW-1185">Reference proteome</keyword>
<protein>
    <submittedName>
        <fullName evidence="1">Uncharacterized protein</fullName>
    </submittedName>
</protein>